<dbReference type="InterPro" id="IPR008969">
    <property type="entry name" value="CarboxyPept-like_regulatory"/>
</dbReference>
<dbReference type="RefSeq" id="WP_007574084.1">
    <property type="nucleotide sequence ID" value="NZ_BPTS01000001.1"/>
</dbReference>
<organism evidence="2 3">
    <name type="scientific">Hallella multisaccharivorax DSM 17128</name>
    <dbReference type="NCBI Taxonomy" id="688246"/>
    <lineage>
        <taxon>Bacteria</taxon>
        <taxon>Pseudomonadati</taxon>
        <taxon>Bacteroidota</taxon>
        <taxon>Bacteroidia</taxon>
        <taxon>Bacteroidales</taxon>
        <taxon>Prevotellaceae</taxon>
        <taxon>Hallella</taxon>
    </lineage>
</organism>
<dbReference type="SUPFAM" id="SSF49464">
    <property type="entry name" value="Carboxypeptidase regulatory domain-like"/>
    <property type="match status" value="1"/>
</dbReference>
<keyword evidence="1" id="KW-0732">Signal</keyword>
<feature type="signal peptide" evidence="1">
    <location>
        <begin position="1"/>
        <end position="21"/>
    </location>
</feature>
<evidence type="ECO:0000313" key="3">
    <source>
        <dbReference type="Proteomes" id="UP000002772"/>
    </source>
</evidence>
<dbReference type="STRING" id="688246.Premu_1364"/>
<dbReference type="Pfam" id="PF13715">
    <property type="entry name" value="CarbopepD_reg_2"/>
    <property type="match status" value="1"/>
</dbReference>
<evidence type="ECO:0008006" key="4">
    <source>
        <dbReference type="Google" id="ProtNLM"/>
    </source>
</evidence>
<gene>
    <name evidence="2" type="ORF">Premu_1364</name>
</gene>
<feature type="chain" id="PRO_5003375540" description="Carboxypeptidase-like regulatory domain-containing protein" evidence="1">
    <location>
        <begin position="22"/>
        <end position="413"/>
    </location>
</feature>
<dbReference type="eggNOG" id="COG1470">
    <property type="taxonomic scope" value="Bacteria"/>
</dbReference>
<reference evidence="3" key="1">
    <citation type="journal article" date="2011" name="Stand. Genomic Sci.">
        <title>Non-contiguous finished genome sequence of the opportunistic oral pathogen Prevotella multisaccharivorax type strain (PPPA20).</title>
        <authorList>
            <person name="Pati A."/>
            <person name="Gronow S."/>
            <person name="Lu M."/>
            <person name="Lapidus A."/>
            <person name="Nolan M."/>
            <person name="Lucas S."/>
            <person name="Hammon N."/>
            <person name="Deshpande S."/>
            <person name="Cheng J.F."/>
            <person name="Tapia R."/>
            <person name="Han C."/>
            <person name="Goodwin L."/>
            <person name="Pitluck S."/>
            <person name="Liolios K."/>
            <person name="Pagani I."/>
            <person name="Mavromatis K."/>
            <person name="Mikhailova N."/>
            <person name="Huntemann M."/>
            <person name="Chen A."/>
            <person name="Palaniappan K."/>
            <person name="Land M."/>
            <person name="Hauser L."/>
            <person name="Detter J.C."/>
            <person name="Brambilla E.M."/>
            <person name="Rohde M."/>
            <person name="Goker M."/>
            <person name="Woyke T."/>
            <person name="Bristow J."/>
            <person name="Eisen J.A."/>
            <person name="Markowitz V."/>
            <person name="Hugenholtz P."/>
            <person name="Kyrpides N.C."/>
            <person name="Klenk H.P."/>
            <person name="Ivanova N."/>
        </authorList>
    </citation>
    <scope>NUCLEOTIDE SEQUENCE [LARGE SCALE GENOMIC DNA]</scope>
    <source>
        <strain evidence="3">DSM 17128</strain>
    </source>
</reference>
<dbReference type="EMBL" id="GL945017">
    <property type="protein sequence ID" value="EGN56793.1"/>
    <property type="molecule type" value="Genomic_DNA"/>
</dbReference>
<evidence type="ECO:0000313" key="2">
    <source>
        <dbReference type="EMBL" id="EGN56793.1"/>
    </source>
</evidence>
<dbReference type="HOGENOM" id="CLU_046816_0_0_10"/>
<proteinExistence type="predicted"/>
<dbReference type="Gene3D" id="2.60.40.1120">
    <property type="entry name" value="Carboxypeptidase-like, regulatory domain"/>
    <property type="match status" value="1"/>
</dbReference>
<accession>F8NAD0</accession>
<dbReference type="AlphaFoldDB" id="F8NAD0"/>
<dbReference type="OrthoDB" id="1413766at2"/>
<name>F8NAD0_9BACT</name>
<protein>
    <recommendedName>
        <fullName evidence="4">Carboxypeptidase-like regulatory domain-containing protein</fullName>
    </recommendedName>
</protein>
<dbReference type="Proteomes" id="UP000002772">
    <property type="component" value="Unassembled WGS sequence"/>
</dbReference>
<keyword evidence="3" id="KW-1185">Reference proteome</keyword>
<sequence>MRPFSTIPLLLALMFSTKVFSQELASVAGKVTDSETHEAIAYASVTAGDGHYTTVSNADGEFILRLPSDSKSFTVSHIGYATRKLKLTGDRNHIAVRLQRTTIMLDNILAARPEDVVRIAIKSIADNYVSVPVIQRCFYRETTQKGKRFIYVAESINDMYRTPYSQGITGDRVAIVKARRLVSASPKDTLGAKLIGGPTTPLTLDAVKNLDFLLNEDNLQYYDFSMLPASTSDGLGQVKVSIRPKKGASIACPYALLYGDIYILTNTIGITHIDMSLDLSNKTKATNAMLYHKPLGVKFKPKGMTLYLTYKPGTTGRLTLSYLRVETSFTCEWKRKLFAAPYRVTSEMVVTDEHTDGVKAIKSRDSFKERESLFDHPEYFGDPEFWKDYNIIAPTESLENGIKKLKRKIINNE</sequence>
<evidence type="ECO:0000256" key="1">
    <source>
        <dbReference type="SAM" id="SignalP"/>
    </source>
</evidence>